<sequence>MGFLGRHSKQKSTSSKKSNGEGEGQLPNVKITRDDVNHLKVRTASVHDPILSAVQEEQPFEQAAEAERDPNRKSFFSMSQEEGAQLTDVFGQPILNPDISNPTRARDERPLDTIKSFEYSISGGDPYWAQNLETAQYGFRVRPDFPSFHSMNPYTMNTDIDNGNNMGELPPAPVMMGEQGVYTPAPFNPVTEGKKKKKRGLFGKKKNKKAKAVAVNED</sequence>
<dbReference type="AlphaFoldDB" id="A0A376B4R3"/>
<feature type="region of interest" description="Disordered" evidence="1">
    <location>
        <begin position="50"/>
        <end position="71"/>
    </location>
</feature>
<dbReference type="InterPro" id="IPR018809">
    <property type="entry name" value="DUF2406"/>
</dbReference>
<dbReference type="EMBL" id="UFAJ01000171">
    <property type="protein sequence ID" value="SSD59612.1"/>
    <property type="molecule type" value="Genomic_DNA"/>
</dbReference>
<keyword evidence="3" id="KW-1185">Reference proteome</keyword>
<organism evidence="2 3">
    <name type="scientific">Saccharomycodes ludwigii</name>
    <dbReference type="NCBI Taxonomy" id="36035"/>
    <lineage>
        <taxon>Eukaryota</taxon>
        <taxon>Fungi</taxon>
        <taxon>Dikarya</taxon>
        <taxon>Ascomycota</taxon>
        <taxon>Saccharomycotina</taxon>
        <taxon>Saccharomycetes</taxon>
        <taxon>Saccharomycodales</taxon>
        <taxon>Saccharomycodaceae</taxon>
        <taxon>Saccharomycodes</taxon>
    </lineage>
</organism>
<feature type="region of interest" description="Disordered" evidence="1">
    <location>
        <begin position="1"/>
        <end position="34"/>
    </location>
</feature>
<dbReference type="Proteomes" id="UP000262825">
    <property type="component" value="Unassembled WGS sequence"/>
</dbReference>
<dbReference type="OrthoDB" id="5330253at2759"/>
<dbReference type="Pfam" id="PF10295">
    <property type="entry name" value="DUF2406"/>
    <property type="match status" value="1"/>
</dbReference>
<evidence type="ECO:0000256" key="1">
    <source>
        <dbReference type="SAM" id="MobiDB-lite"/>
    </source>
</evidence>
<name>A0A376B4R3_9ASCO</name>
<protein>
    <submittedName>
        <fullName evidence="2">Uncharacterized protein</fullName>
    </submittedName>
</protein>
<accession>A0A376B4R3</accession>
<evidence type="ECO:0000313" key="3">
    <source>
        <dbReference type="Proteomes" id="UP000262825"/>
    </source>
</evidence>
<reference evidence="3" key="1">
    <citation type="submission" date="2018-06" db="EMBL/GenBank/DDBJ databases">
        <authorList>
            <person name="Guldener U."/>
        </authorList>
    </citation>
    <scope>NUCLEOTIDE SEQUENCE [LARGE SCALE GENOMIC DNA]</scope>
    <source>
        <strain evidence="3">UTAD17</strain>
    </source>
</reference>
<dbReference type="VEuPathDB" id="FungiDB:SCODWIG_01373"/>
<feature type="compositionally biased region" description="Basic residues" evidence="1">
    <location>
        <begin position="1"/>
        <end position="10"/>
    </location>
</feature>
<feature type="region of interest" description="Disordered" evidence="1">
    <location>
        <begin position="184"/>
        <end position="218"/>
    </location>
</feature>
<feature type="compositionally biased region" description="Basic residues" evidence="1">
    <location>
        <begin position="194"/>
        <end position="211"/>
    </location>
</feature>
<gene>
    <name evidence="2" type="ORF">SCODWIG_01373</name>
</gene>
<dbReference type="PANTHER" id="PTHR28186">
    <property type="entry name" value="MEIOTICALLY UP-REGULATED GENE 9 PROTEIN"/>
    <property type="match status" value="1"/>
</dbReference>
<proteinExistence type="predicted"/>
<evidence type="ECO:0000313" key="2">
    <source>
        <dbReference type="EMBL" id="SSD59612.1"/>
    </source>
</evidence>
<dbReference type="PANTHER" id="PTHR28186:SF1">
    <property type="entry name" value="MEIOTICALLY UP-REGULATED GENE 9 PROTEIN"/>
    <property type="match status" value="1"/>
</dbReference>